<dbReference type="Proteomes" id="UP000596123">
    <property type="component" value="Segment"/>
</dbReference>
<evidence type="ECO:0000313" key="3">
    <source>
        <dbReference type="Proteomes" id="UP000596123"/>
    </source>
</evidence>
<keyword evidence="1" id="KW-1133">Transmembrane helix</keyword>
<evidence type="ECO:0000313" key="2">
    <source>
        <dbReference type="EMBL" id="QQO90259.1"/>
    </source>
</evidence>
<protein>
    <submittedName>
        <fullName evidence="2">Uncharacterized protein</fullName>
    </submittedName>
</protein>
<organism evidence="2 3">
    <name type="scientific">Erwinia phage pEa_SNUABM_5</name>
    <dbReference type="NCBI Taxonomy" id="2797313"/>
    <lineage>
        <taxon>Viruses</taxon>
        <taxon>Duplodnaviria</taxon>
        <taxon>Heunggongvirae</taxon>
        <taxon>Uroviricota</taxon>
        <taxon>Caudoviricetes</taxon>
        <taxon>Rivsvirus</taxon>
        <taxon>Rivsvirus SNUABM5</taxon>
    </lineage>
</organism>
<proteinExistence type="predicted"/>
<gene>
    <name evidence="2" type="ORF">pEaSNUABM5_00117</name>
</gene>
<keyword evidence="3" id="KW-1185">Reference proteome</keyword>
<dbReference type="EMBL" id="MW366843">
    <property type="protein sequence ID" value="QQO90259.1"/>
    <property type="molecule type" value="Genomic_DNA"/>
</dbReference>
<keyword evidence="1" id="KW-0472">Membrane</keyword>
<keyword evidence="1" id="KW-0812">Transmembrane</keyword>
<sequence>MTADNWIAVAFLVYVGFLLFGAPWLAQKQANQTLAKWAREDAEADRKSSS</sequence>
<accession>A0A7T8IW57</accession>
<feature type="transmembrane region" description="Helical" evidence="1">
    <location>
        <begin position="6"/>
        <end position="26"/>
    </location>
</feature>
<name>A0A7T8IW57_9CAUD</name>
<evidence type="ECO:0000256" key="1">
    <source>
        <dbReference type="SAM" id="Phobius"/>
    </source>
</evidence>
<reference evidence="2 3" key="1">
    <citation type="submission" date="2020-12" db="EMBL/GenBank/DDBJ databases">
        <title>Complete genome sequence of Erwinia phage pEa_SNUABM_5.</title>
        <authorList>
            <person name="Kim S.G."/>
            <person name="Lee S.B."/>
            <person name="Kwon J."/>
            <person name="Park S.C."/>
        </authorList>
    </citation>
    <scope>NUCLEOTIDE SEQUENCE [LARGE SCALE GENOMIC DNA]</scope>
</reference>